<evidence type="ECO:0000313" key="4">
    <source>
        <dbReference type="Proteomes" id="UP000663850"/>
    </source>
</evidence>
<dbReference type="OrthoDB" id="2405767at2759"/>
<dbReference type="Pfam" id="PF00651">
    <property type="entry name" value="BTB"/>
    <property type="match status" value="1"/>
</dbReference>
<organism evidence="3 4">
    <name type="scientific">Rhizoctonia solani</name>
    <dbReference type="NCBI Taxonomy" id="456999"/>
    <lineage>
        <taxon>Eukaryota</taxon>
        <taxon>Fungi</taxon>
        <taxon>Dikarya</taxon>
        <taxon>Basidiomycota</taxon>
        <taxon>Agaricomycotina</taxon>
        <taxon>Agaricomycetes</taxon>
        <taxon>Cantharellales</taxon>
        <taxon>Ceratobasidiaceae</taxon>
        <taxon>Rhizoctonia</taxon>
    </lineage>
</organism>
<dbReference type="CDD" id="cd18186">
    <property type="entry name" value="BTB_POZ_ZBTB_KLHL-like"/>
    <property type="match status" value="1"/>
</dbReference>
<dbReference type="SUPFAM" id="SSF54695">
    <property type="entry name" value="POZ domain"/>
    <property type="match status" value="1"/>
</dbReference>
<evidence type="ECO:0000256" key="1">
    <source>
        <dbReference type="SAM" id="MobiDB-lite"/>
    </source>
</evidence>
<dbReference type="SMART" id="SM00225">
    <property type="entry name" value="BTB"/>
    <property type="match status" value="1"/>
</dbReference>
<evidence type="ECO:0000259" key="2">
    <source>
        <dbReference type="PROSITE" id="PS50097"/>
    </source>
</evidence>
<name>A0A8H3A9J4_9AGAM</name>
<proteinExistence type="predicted"/>
<accession>A0A8H3A9J4</accession>
<dbReference type="InterPro" id="IPR000210">
    <property type="entry name" value="BTB/POZ_dom"/>
</dbReference>
<sequence length="227" mass="25785">MSLSPTMVLPGRSPANKKPPPPTKRHPEFYFDDTMLVIRVENRLFKVHKYMLLKSETFSDMFELPKGTALDPGEGSAPDNPIALDGVTGSDFEALLRVLYASHFSTNQLEPKSALIIPAFRLSNMWHFADLCAHLMPIAENMFSEVDKIIFAREFELDQWIIPAHIKLCQRNKPLNSEEAAKVGLRSLLFISRIREEILKSPSRQMDESVIRQKANAWIKRGCTFAA</sequence>
<dbReference type="Gene3D" id="3.30.710.10">
    <property type="entry name" value="Potassium Channel Kv1.1, Chain A"/>
    <property type="match status" value="1"/>
</dbReference>
<dbReference type="EMBL" id="CAJMWZ010000001">
    <property type="protein sequence ID" value="CAE6408885.1"/>
    <property type="molecule type" value="Genomic_DNA"/>
</dbReference>
<feature type="domain" description="BTB" evidence="2">
    <location>
        <begin position="32"/>
        <end position="108"/>
    </location>
</feature>
<comment type="caution">
    <text evidence="3">The sequence shown here is derived from an EMBL/GenBank/DDBJ whole genome shotgun (WGS) entry which is preliminary data.</text>
</comment>
<evidence type="ECO:0000313" key="3">
    <source>
        <dbReference type="EMBL" id="CAE6408885.1"/>
    </source>
</evidence>
<dbReference type="InterPro" id="IPR011333">
    <property type="entry name" value="SKP1/BTB/POZ_sf"/>
</dbReference>
<feature type="region of interest" description="Disordered" evidence="1">
    <location>
        <begin position="1"/>
        <end position="26"/>
    </location>
</feature>
<dbReference type="AlphaFoldDB" id="A0A8H3A9J4"/>
<dbReference type="Proteomes" id="UP000663850">
    <property type="component" value="Unassembled WGS sequence"/>
</dbReference>
<reference evidence="3" key="1">
    <citation type="submission" date="2021-01" db="EMBL/GenBank/DDBJ databases">
        <authorList>
            <person name="Kaushik A."/>
        </authorList>
    </citation>
    <scope>NUCLEOTIDE SEQUENCE</scope>
    <source>
        <strain evidence="3">Type strain: AG8-Rh-89/</strain>
    </source>
</reference>
<protein>
    <recommendedName>
        <fullName evidence="2">BTB domain-containing protein</fullName>
    </recommendedName>
</protein>
<gene>
    <name evidence="3" type="ORF">RDB_LOCUS8</name>
</gene>
<dbReference type="PROSITE" id="PS50097">
    <property type="entry name" value="BTB"/>
    <property type="match status" value="1"/>
</dbReference>